<dbReference type="RefSeq" id="XP_007735721.1">
    <property type="nucleotide sequence ID" value="XM_007737531.1"/>
</dbReference>
<dbReference type="PANTHER" id="PTHR48083">
    <property type="entry name" value="MEDIUM-CHAIN SPECIFIC ACYL-COA DEHYDROGENASE, MITOCHONDRIAL-RELATED"/>
    <property type="match status" value="1"/>
</dbReference>
<dbReference type="PANTHER" id="PTHR48083:SF15">
    <property type="entry name" value="ACYL-COA DEHYDROGENASE APDG"/>
    <property type="match status" value="1"/>
</dbReference>
<dbReference type="AlphaFoldDB" id="W9XLN6"/>
<dbReference type="InterPro" id="IPR009075">
    <property type="entry name" value="AcylCo_DH/oxidase_C"/>
</dbReference>
<dbReference type="InterPro" id="IPR046373">
    <property type="entry name" value="Acyl-CoA_Oxase/DH_mid-dom_sf"/>
</dbReference>
<dbReference type="Gene3D" id="2.40.110.10">
    <property type="entry name" value="Butyryl-CoA Dehydrogenase, subunit A, domain 2"/>
    <property type="match status" value="1"/>
</dbReference>
<dbReference type="InterPro" id="IPR037069">
    <property type="entry name" value="AcylCoA_DH/ox_N_sf"/>
</dbReference>
<dbReference type="InterPro" id="IPR050741">
    <property type="entry name" value="Acyl-CoA_dehydrogenase"/>
</dbReference>
<dbReference type="GeneID" id="19171521"/>
<keyword evidence="5 6" id="KW-0560">Oxidoreductase</keyword>
<dbReference type="HOGENOM" id="CLU_018204_4_1_1"/>
<reference evidence="10 11" key="1">
    <citation type="submission" date="2013-03" db="EMBL/GenBank/DDBJ databases">
        <title>The Genome Sequence of Capronia epimyces CBS 606.96.</title>
        <authorList>
            <consortium name="The Broad Institute Genomics Platform"/>
            <person name="Cuomo C."/>
            <person name="de Hoog S."/>
            <person name="Gorbushina A."/>
            <person name="Walker B."/>
            <person name="Young S.K."/>
            <person name="Zeng Q."/>
            <person name="Gargeya S."/>
            <person name="Fitzgerald M."/>
            <person name="Haas B."/>
            <person name="Abouelleil A."/>
            <person name="Allen A.W."/>
            <person name="Alvarado L."/>
            <person name="Arachchi H.M."/>
            <person name="Berlin A.M."/>
            <person name="Chapman S.B."/>
            <person name="Gainer-Dewar J."/>
            <person name="Goldberg J."/>
            <person name="Griggs A."/>
            <person name="Gujja S."/>
            <person name="Hansen M."/>
            <person name="Howarth C."/>
            <person name="Imamovic A."/>
            <person name="Ireland A."/>
            <person name="Larimer J."/>
            <person name="McCowan C."/>
            <person name="Murphy C."/>
            <person name="Pearson M."/>
            <person name="Poon T.W."/>
            <person name="Priest M."/>
            <person name="Roberts A."/>
            <person name="Saif S."/>
            <person name="Shea T."/>
            <person name="Sisk P."/>
            <person name="Sykes S."/>
            <person name="Wortman J."/>
            <person name="Nusbaum C."/>
            <person name="Birren B."/>
        </authorList>
    </citation>
    <scope>NUCLEOTIDE SEQUENCE [LARGE SCALE GENOMIC DNA]</scope>
    <source>
        <strain evidence="10 11">CBS 606.96</strain>
    </source>
</reference>
<evidence type="ECO:0008006" key="12">
    <source>
        <dbReference type="Google" id="ProtNLM"/>
    </source>
</evidence>
<keyword evidence="4 6" id="KW-0274">FAD</keyword>
<evidence type="ECO:0000256" key="2">
    <source>
        <dbReference type="ARBA" id="ARBA00009347"/>
    </source>
</evidence>
<dbReference type="GO" id="GO:0050660">
    <property type="term" value="F:flavin adenine dinucleotide binding"/>
    <property type="evidence" value="ECO:0007669"/>
    <property type="project" value="InterPro"/>
</dbReference>
<proteinExistence type="inferred from homology"/>
<evidence type="ECO:0000259" key="7">
    <source>
        <dbReference type="Pfam" id="PF00441"/>
    </source>
</evidence>
<dbReference type="GO" id="GO:0003995">
    <property type="term" value="F:acyl-CoA dehydrogenase activity"/>
    <property type="evidence" value="ECO:0007669"/>
    <property type="project" value="TreeGrafter"/>
</dbReference>
<dbReference type="eggNOG" id="KOG0141">
    <property type="taxonomic scope" value="Eukaryota"/>
</dbReference>
<sequence>MSSTITINPVPFAEPSYLRGLPSPYFKPTHLDFQRRCRAFMNEHFLPHALEWETAGTVPEHVWHTFNKHNMLLPNLKSPLPVHWLRRLGLNDILGVPVEDWDYLHTAIWVDERARTGISGPGSSLTPGFAYAIPPILNYGSPALQERFLPKLLPGHARICIAITEPQAGSDVANIQTTAVKSVDGKHFIINGEKKWITNGVWSDFATMAVRTGGPGPSGISLVVVPLKNHPGVKMRRLEVMGQRAGGTSYIELDDVTVPIDHLVGREGEGMRYIMTNFNHERLLISMGATRQARVALSTAVEYSMKREAFGKTLMDQPVVRHRIAKAGGDLETLQSWLFEFVYQLNHLTKEEADEKLGGPTALLKAKAGMVLNDCAQTAVLIFGGNGYTRTGQGELVEKIYRDVMGARIPGGSEDVMLDLAVRQLVKNFKKEQGFKRGSGKL</sequence>
<comment type="cofactor">
    <cofactor evidence="1 6">
        <name>FAD</name>
        <dbReference type="ChEBI" id="CHEBI:57692"/>
    </cofactor>
</comment>
<dbReference type="SUPFAM" id="SSF47203">
    <property type="entry name" value="Acyl-CoA dehydrogenase C-terminal domain-like"/>
    <property type="match status" value="1"/>
</dbReference>
<dbReference type="EMBL" id="AMGY01000006">
    <property type="protein sequence ID" value="EXJ81133.1"/>
    <property type="molecule type" value="Genomic_DNA"/>
</dbReference>
<dbReference type="GO" id="GO:0033539">
    <property type="term" value="P:fatty acid beta-oxidation using acyl-CoA dehydrogenase"/>
    <property type="evidence" value="ECO:0007669"/>
    <property type="project" value="TreeGrafter"/>
</dbReference>
<dbReference type="InterPro" id="IPR006091">
    <property type="entry name" value="Acyl-CoA_Oxase/DH_mid-dom"/>
</dbReference>
<evidence type="ECO:0000256" key="6">
    <source>
        <dbReference type="RuleBase" id="RU362125"/>
    </source>
</evidence>
<evidence type="ECO:0000313" key="10">
    <source>
        <dbReference type="EMBL" id="EXJ81133.1"/>
    </source>
</evidence>
<dbReference type="GO" id="GO:0005737">
    <property type="term" value="C:cytoplasm"/>
    <property type="evidence" value="ECO:0007669"/>
    <property type="project" value="TreeGrafter"/>
</dbReference>
<accession>W9XLN6</accession>
<feature type="domain" description="Acyl-CoA dehydrogenase/oxidase N-terminal" evidence="9">
    <location>
        <begin position="28"/>
        <end position="155"/>
    </location>
</feature>
<dbReference type="Gene3D" id="1.20.140.10">
    <property type="entry name" value="Butyryl-CoA Dehydrogenase, subunit A, domain 3"/>
    <property type="match status" value="1"/>
</dbReference>
<evidence type="ECO:0000259" key="8">
    <source>
        <dbReference type="Pfam" id="PF02770"/>
    </source>
</evidence>
<evidence type="ECO:0000256" key="4">
    <source>
        <dbReference type="ARBA" id="ARBA00022827"/>
    </source>
</evidence>
<comment type="similarity">
    <text evidence="2 6">Belongs to the acyl-CoA dehydrogenase family.</text>
</comment>
<organism evidence="10 11">
    <name type="scientific">Capronia epimyces CBS 606.96</name>
    <dbReference type="NCBI Taxonomy" id="1182542"/>
    <lineage>
        <taxon>Eukaryota</taxon>
        <taxon>Fungi</taxon>
        <taxon>Dikarya</taxon>
        <taxon>Ascomycota</taxon>
        <taxon>Pezizomycotina</taxon>
        <taxon>Eurotiomycetes</taxon>
        <taxon>Chaetothyriomycetidae</taxon>
        <taxon>Chaetothyriales</taxon>
        <taxon>Herpotrichiellaceae</taxon>
        <taxon>Capronia</taxon>
    </lineage>
</organism>
<dbReference type="InterPro" id="IPR013786">
    <property type="entry name" value="AcylCoA_DH/ox_N"/>
</dbReference>
<dbReference type="SUPFAM" id="SSF56645">
    <property type="entry name" value="Acyl-CoA dehydrogenase NM domain-like"/>
    <property type="match status" value="1"/>
</dbReference>
<evidence type="ECO:0000256" key="3">
    <source>
        <dbReference type="ARBA" id="ARBA00022630"/>
    </source>
</evidence>
<gene>
    <name evidence="10" type="ORF">A1O3_07421</name>
</gene>
<dbReference type="Gene3D" id="1.10.540.10">
    <property type="entry name" value="Acyl-CoA dehydrogenase/oxidase, N-terminal domain"/>
    <property type="match status" value="1"/>
</dbReference>
<dbReference type="Pfam" id="PF00441">
    <property type="entry name" value="Acyl-CoA_dh_1"/>
    <property type="match status" value="1"/>
</dbReference>
<dbReference type="InterPro" id="IPR036250">
    <property type="entry name" value="AcylCo_DH-like_C"/>
</dbReference>
<dbReference type="Pfam" id="PF02770">
    <property type="entry name" value="Acyl-CoA_dh_M"/>
    <property type="match status" value="1"/>
</dbReference>
<feature type="domain" description="Acyl-CoA oxidase/dehydrogenase middle" evidence="8">
    <location>
        <begin position="160"/>
        <end position="256"/>
    </location>
</feature>
<dbReference type="OrthoDB" id="10254877at2759"/>
<keyword evidence="11" id="KW-1185">Reference proteome</keyword>
<dbReference type="STRING" id="1182542.W9XLN6"/>
<name>W9XLN6_9EURO</name>
<dbReference type="InterPro" id="IPR009100">
    <property type="entry name" value="AcylCoA_DH/oxidase_NM_dom_sf"/>
</dbReference>
<evidence type="ECO:0000256" key="1">
    <source>
        <dbReference type="ARBA" id="ARBA00001974"/>
    </source>
</evidence>
<evidence type="ECO:0000259" key="9">
    <source>
        <dbReference type="Pfam" id="PF02771"/>
    </source>
</evidence>
<feature type="domain" description="Acyl-CoA dehydrogenase/oxidase C-terminal" evidence="7">
    <location>
        <begin position="268"/>
        <end position="425"/>
    </location>
</feature>
<protein>
    <recommendedName>
        <fullName evidence="12">Acyl-CoA dehydrogenase</fullName>
    </recommendedName>
</protein>
<dbReference type="Proteomes" id="UP000019478">
    <property type="component" value="Unassembled WGS sequence"/>
</dbReference>
<comment type="caution">
    <text evidence="10">The sequence shown here is derived from an EMBL/GenBank/DDBJ whole genome shotgun (WGS) entry which is preliminary data.</text>
</comment>
<evidence type="ECO:0000256" key="5">
    <source>
        <dbReference type="ARBA" id="ARBA00023002"/>
    </source>
</evidence>
<keyword evidence="3 6" id="KW-0285">Flavoprotein</keyword>
<evidence type="ECO:0000313" key="11">
    <source>
        <dbReference type="Proteomes" id="UP000019478"/>
    </source>
</evidence>
<dbReference type="Pfam" id="PF02771">
    <property type="entry name" value="Acyl-CoA_dh_N"/>
    <property type="match status" value="1"/>
</dbReference>